<feature type="transmembrane region" description="Helical" evidence="7">
    <location>
        <begin position="94"/>
        <end position="116"/>
    </location>
</feature>
<accession>A0AAI9IBH3</accession>
<dbReference type="InterPro" id="IPR003594">
    <property type="entry name" value="HATPase_dom"/>
</dbReference>
<feature type="domain" description="Histidine kinase" evidence="8">
    <location>
        <begin position="219"/>
        <end position="451"/>
    </location>
</feature>
<dbReference type="Gene3D" id="3.30.565.10">
    <property type="entry name" value="Histidine kinase-like ATPase, C-terminal domain"/>
    <property type="match status" value="1"/>
</dbReference>
<evidence type="ECO:0000256" key="7">
    <source>
        <dbReference type="SAM" id="Phobius"/>
    </source>
</evidence>
<keyword evidence="6" id="KW-0067">ATP-binding</keyword>
<dbReference type="PANTHER" id="PTHR44936">
    <property type="entry name" value="SENSOR PROTEIN CREC"/>
    <property type="match status" value="1"/>
</dbReference>
<dbReference type="GO" id="GO:0000155">
    <property type="term" value="F:phosphorelay sensor kinase activity"/>
    <property type="evidence" value="ECO:0007669"/>
    <property type="project" value="TreeGrafter"/>
</dbReference>
<evidence type="ECO:0000256" key="5">
    <source>
        <dbReference type="ARBA" id="ARBA00022777"/>
    </source>
</evidence>
<organism evidence="9 10">
    <name type="scientific">Herbaspirillum frisingense GSF30</name>
    <dbReference type="NCBI Taxonomy" id="864073"/>
    <lineage>
        <taxon>Bacteria</taxon>
        <taxon>Pseudomonadati</taxon>
        <taxon>Pseudomonadota</taxon>
        <taxon>Betaproteobacteria</taxon>
        <taxon>Burkholderiales</taxon>
        <taxon>Oxalobacteraceae</taxon>
        <taxon>Herbaspirillum</taxon>
    </lineage>
</organism>
<dbReference type="RefSeq" id="WP_006712970.1">
    <property type="nucleotide sequence ID" value="NZ_AEEC02000032.1"/>
</dbReference>
<dbReference type="EC" id="2.7.13.3" evidence="2"/>
<proteinExistence type="predicted"/>
<evidence type="ECO:0000259" key="8">
    <source>
        <dbReference type="PROSITE" id="PS50109"/>
    </source>
</evidence>
<dbReference type="SUPFAM" id="SSF55874">
    <property type="entry name" value="ATPase domain of HSP90 chaperone/DNA topoisomerase II/histidine kinase"/>
    <property type="match status" value="1"/>
</dbReference>
<evidence type="ECO:0000256" key="4">
    <source>
        <dbReference type="ARBA" id="ARBA00022741"/>
    </source>
</evidence>
<evidence type="ECO:0000256" key="6">
    <source>
        <dbReference type="ARBA" id="ARBA00022840"/>
    </source>
</evidence>
<comment type="catalytic activity">
    <reaction evidence="1">
        <text>ATP + protein L-histidine = ADP + protein N-phospho-L-histidine.</text>
        <dbReference type="EC" id="2.7.13.3"/>
    </reaction>
</comment>
<evidence type="ECO:0000256" key="3">
    <source>
        <dbReference type="ARBA" id="ARBA00022679"/>
    </source>
</evidence>
<keyword evidence="7" id="KW-0472">Membrane</keyword>
<evidence type="ECO:0000256" key="1">
    <source>
        <dbReference type="ARBA" id="ARBA00000085"/>
    </source>
</evidence>
<keyword evidence="7" id="KW-0812">Transmembrane</keyword>
<protein>
    <recommendedName>
        <fullName evidence="2">histidine kinase</fullName>
        <ecNumber evidence="2">2.7.13.3</ecNumber>
    </recommendedName>
</protein>
<comment type="caution">
    <text evidence="9">The sequence shown here is derived from an EMBL/GenBank/DDBJ whole genome shotgun (WGS) entry which is preliminary data.</text>
</comment>
<reference evidence="9 10" key="1">
    <citation type="journal article" date="2013" name="Front. Microbiol.">
        <title>The genome of the endophytic bacterium H. frisingense GSF30(T) identifies diverse strategies in the Herbaspirillum genus to interact with plants.</title>
        <authorList>
            <person name="Straub D."/>
            <person name="Rothballer M."/>
            <person name="Hartmann A."/>
            <person name="Ludewig U."/>
        </authorList>
    </citation>
    <scope>NUCLEOTIDE SEQUENCE [LARGE SCALE GENOMIC DNA]</scope>
    <source>
        <strain evidence="9 10">GSF30</strain>
    </source>
</reference>
<dbReference type="Proteomes" id="UP000006772">
    <property type="component" value="Unassembled WGS sequence"/>
</dbReference>
<keyword evidence="3" id="KW-0808">Transferase</keyword>
<keyword evidence="5 9" id="KW-0418">Kinase</keyword>
<keyword evidence="4" id="KW-0547">Nucleotide-binding</keyword>
<dbReference type="InterPro" id="IPR005467">
    <property type="entry name" value="His_kinase_dom"/>
</dbReference>
<dbReference type="GO" id="GO:0005524">
    <property type="term" value="F:ATP binding"/>
    <property type="evidence" value="ECO:0007669"/>
    <property type="project" value="UniProtKB-KW"/>
</dbReference>
<dbReference type="PANTHER" id="PTHR44936:SF10">
    <property type="entry name" value="SENSOR PROTEIN RSTB"/>
    <property type="match status" value="1"/>
</dbReference>
<sequence>MNSPSSFLAAASLPADPPQHLLLSRLFWLRWAMVAGELLVLAGAHIWLHIALPMSPLLALILLQLLINGGTWLRMRWARPAEQGELFMQLWLDVAVLTALLYFSGGSTNPFVSFYLPALAAGAATLSWPYALLLALCALGGYSGLVYFYQPLHIHDHGQAMAYHLAGMWINFTISALLITWFVSRIAAAVRSRDRQLGQARERQLQSHRILALGTQAAGAAHALNTPLSTVAVIAGELRREMADNPALSVYDEDLRIVEEQIAVCKAALESMRLDADAQLRNEDSAAITPWLTSLLEGWRLRHPAVLLVAEVHQRGWVASQLQDLSQILLTLLDNAAHAVRGRGHQGEIRLRLLSADAGDATKVAEAPSSFGGASSRSGKKTAIIEVSDNGSGIAPELLQRLGHGPVVSSSGGSGIGLMLAFASATHLGGKLRLRSVPGEGTVAQLRFPLR</sequence>
<evidence type="ECO:0000256" key="2">
    <source>
        <dbReference type="ARBA" id="ARBA00012438"/>
    </source>
</evidence>
<keyword evidence="7" id="KW-1133">Transmembrane helix</keyword>
<evidence type="ECO:0000313" key="9">
    <source>
        <dbReference type="EMBL" id="EOA03131.1"/>
    </source>
</evidence>
<dbReference type="Pfam" id="PF02518">
    <property type="entry name" value="HATPase_c"/>
    <property type="match status" value="1"/>
</dbReference>
<dbReference type="GO" id="GO:0005886">
    <property type="term" value="C:plasma membrane"/>
    <property type="evidence" value="ECO:0007669"/>
    <property type="project" value="TreeGrafter"/>
</dbReference>
<dbReference type="Gene3D" id="1.10.287.130">
    <property type="match status" value="1"/>
</dbReference>
<dbReference type="AlphaFoldDB" id="A0AAI9IBH3"/>
<gene>
    <name evidence="9" type="ORF">HFRIS_018828</name>
</gene>
<dbReference type="EMBL" id="AEEC02000032">
    <property type="protein sequence ID" value="EOA03131.1"/>
    <property type="molecule type" value="Genomic_DNA"/>
</dbReference>
<dbReference type="InterPro" id="IPR050980">
    <property type="entry name" value="2C_sensor_his_kinase"/>
</dbReference>
<name>A0AAI9IBH3_9BURK</name>
<feature type="transmembrane region" description="Helical" evidence="7">
    <location>
        <begin position="128"/>
        <end position="149"/>
    </location>
</feature>
<dbReference type="PROSITE" id="PS50109">
    <property type="entry name" value="HIS_KIN"/>
    <property type="match status" value="1"/>
</dbReference>
<feature type="transmembrane region" description="Helical" evidence="7">
    <location>
        <begin position="54"/>
        <end position="73"/>
    </location>
</feature>
<evidence type="ECO:0000313" key="10">
    <source>
        <dbReference type="Proteomes" id="UP000006772"/>
    </source>
</evidence>
<dbReference type="SMART" id="SM00387">
    <property type="entry name" value="HATPase_c"/>
    <property type="match status" value="1"/>
</dbReference>
<feature type="transmembrane region" description="Helical" evidence="7">
    <location>
        <begin position="161"/>
        <end position="183"/>
    </location>
</feature>
<dbReference type="InterPro" id="IPR036890">
    <property type="entry name" value="HATPase_C_sf"/>
</dbReference>